<gene>
    <name evidence="3" type="ORF">LCGC14_0864280</name>
</gene>
<keyword evidence="1" id="KW-1133">Transmembrane helix</keyword>
<evidence type="ECO:0000259" key="2">
    <source>
        <dbReference type="Pfam" id="PF12773"/>
    </source>
</evidence>
<accession>A0A0F9PRY9</accession>
<evidence type="ECO:0000256" key="1">
    <source>
        <dbReference type="SAM" id="Phobius"/>
    </source>
</evidence>
<feature type="transmembrane region" description="Helical" evidence="1">
    <location>
        <begin position="277"/>
        <end position="297"/>
    </location>
</feature>
<proteinExistence type="predicted"/>
<dbReference type="InterPro" id="IPR025874">
    <property type="entry name" value="DZR"/>
</dbReference>
<feature type="domain" description="DZANK-type" evidence="2">
    <location>
        <begin position="488"/>
        <end position="539"/>
    </location>
</feature>
<feature type="transmembrane region" description="Helical" evidence="1">
    <location>
        <begin position="424"/>
        <end position="441"/>
    </location>
</feature>
<keyword evidence="1" id="KW-0812">Transmembrane</keyword>
<feature type="transmembrane region" description="Helical" evidence="1">
    <location>
        <begin position="357"/>
        <end position="379"/>
    </location>
</feature>
<organism evidence="3">
    <name type="scientific">marine sediment metagenome</name>
    <dbReference type="NCBI Taxonomy" id="412755"/>
    <lineage>
        <taxon>unclassified sequences</taxon>
        <taxon>metagenomes</taxon>
        <taxon>ecological metagenomes</taxon>
    </lineage>
</organism>
<feature type="transmembrane region" description="Helical" evidence="1">
    <location>
        <begin position="317"/>
        <end position="337"/>
    </location>
</feature>
<dbReference type="AlphaFoldDB" id="A0A0F9PRY9"/>
<reference evidence="3" key="1">
    <citation type="journal article" date="2015" name="Nature">
        <title>Complex archaea that bridge the gap between prokaryotes and eukaryotes.</title>
        <authorList>
            <person name="Spang A."/>
            <person name="Saw J.H."/>
            <person name="Jorgensen S.L."/>
            <person name="Zaremba-Niedzwiedzka K."/>
            <person name="Martijn J."/>
            <person name="Lind A.E."/>
            <person name="van Eijk R."/>
            <person name="Schleper C."/>
            <person name="Guy L."/>
            <person name="Ettema T.J."/>
        </authorList>
    </citation>
    <scope>NUCLEOTIDE SEQUENCE</scope>
</reference>
<sequence length="557" mass="62339">MIYEDSSSVDYLIARTGIEEHIFSFDISHDLVHTNAVYKFMFRNDMGNITTIEEIALRTPNINIAEIGSPDSIIDLSDTDSFTVNFEIEEYNEYIDYVYLEYSFDAGFETERINLTNTGSVYNYTFESFSPEVTSLTYKAVAVDIYGNEIELGFERTIALIPELPTWEMNQETQIFVIILSLIIGAAFGVVYNSEMRRKSSKRLDYDKTIKSSKTTKDKLTKKEQISDAAISQLDDNEQKAIEKKNKLSIYIFISGAGILGLSGLLSYLIFASITTAMLFFIGAFLLTITLWIFLTARTVEKIFRTPNYAYVTRDKFLLMLVSVFIYLFIVAIFLVGDSLAWWRVRVNELSYNVGGFVIPKALTTVTMTFLTSIFLLTASTFKDVAEKLEELETANVFNENPLNIVKTREAAISSAISTIGKKGVIFVIIISLVIVFASDLNAYANQGILIMVPFLIGALISLVLSSRLLKEKIAVVDDIVLDHIISCPHCGNKTALGGNYCETCGKELLSGQRYTSGIICIKCERVNAKDSVFCRYCGNQLGNETKLITKGKGLKA</sequence>
<dbReference type="EMBL" id="LAZR01002634">
    <property type="protein sequence ID" value="KKN27472.1"/>
    <property type="molecule type" value="Genomic_DNA"/>
</dbReference>
<name>A0A0F9PRY9_9ZZZZ</name>
<feature type="transmembrane region" description="Helical" evidence="1">
    <location>
        <begin position="175"/>
        <end position="193"/>
    </location>
</feature>
<feature type="transmembrane region" description="Helical" evidence="1">
    <location>
        <begin position="248"/>
        <end position="271"/>
    </location>
</feature>
<comment type="caution">
    <text evidence="3">The sequence shown here is derived from an EMBL/GenBank/DDBJ whole genome shotgun (WGS) entry which is preliminary data.</text>
</comment>
<keyword evidence="1" id="KW-0472">Membrane</keyword>
<dbReference type="Pfam" id="PF12773">
    <property type="entry name" value="DZR"/>
    <property type="match status" value="1"/>
</dbReference>
<protein>
    <recommendedName>
        <fullName evidence="2">DZANK-type domain-containing protein</fullName>
    </recommendedName>
</protein>
<evidence type="ECO:0000313" key="3">
    <source>
        <dbReference type="EMBL" id="KKN27472.1"/>
    </source>
</evidence>
<feature type="transmembrane region" description="Helical" evidence="1">
    <location>
        <begin position="447"/>
        <end position="465"/>
    </location>
</feature>